<dbReference type="EMBL" id="LR798271">
    <property type="protein sequence ID" value="CAB5219022.1"/>
    <property type="molecule type" value="Genomic_DNA"/>
</dbReference>
<keyword evidence="1" id="KW-0812">Transmembrane</keyword>
<protein>
    <submittedName>
        <fullName evidence="2">Uncharacterized protein</fullName>
    </submittedName>
</protein>
<sequence>MSGNLIILTGAIYAYVAVEQGLKGNIGMLIAYAGYAFSNIGLYLMVTR</sequence>
<feature type="transmembrane region" description="Helical" evidence="1">
    <location>
        <begin position="26"/>
        <end position="46"/>
    </location>
</feature>
<proteinExistence type="predicted"/>
<keyword evidence="1" id="KW-1133">Transmembrane helix</keyword>
<accession>A0A6J7WQM9</accession>
<reference evidence="2" key="1">
    <citation type="submission" date="2020-05" db="EMBL/GenBank/DDBJ databases">
        <authorList>
            <person name="Chiriac C."/>
            <person name="Salcher M."/>
            <person name="Ghai R."/>
            <person name="Kavagutti S V."/>
        </authorList>
    </citation>
    <scope>NUCLEOTIDE SEQUENCE</scope>
</reference>
<organism evidence="2">
    <name type="scientific">uncultured Caudovirales phage</name>
    <dbReference type="NCBI Taxonomy" id="2100421"/>
    <lineage>
        <taxon>Viruses</taxon>
        <taxon>Duplodnaviria</taxon>
        <taxon>Heunggongvirae</taxon>
        <taxon>Uroviricota</taxon>
        <taxon>Caudoviricetes</taxon>
        <taxon>Peduoviridae</taxon>
        <taxon>Maltschvirus</taxon>
        <taxon>Maltschvirus maltsch</taxon>
    </lineage>
</organism>
<evidence type="ECO:0000256" key="1">
    <source>
        <dbReference type="SAM" id="Phobius"/>
    </source>
</evidence>
<name>A0A6J7WQM9_9CAUD</name>
<gene>
    <name evidence="2" type="ORF">UFOVP229_20</name>
</gene>
<evidence type="ECO:0000313" key="2">
    <source>
        <dbReference type="EMBL" id="CAB5219022.1"/>
    </source>
</evidence>
<keyword evidence="1" id="KW-0472">Membrane</keyword>